<dbReference type="GO" id="GO:0042132">
    <property type="term" value="F:fructose 1,6-bisphosphate 1-phosphatase activity"/>
    <property type="evidence" value="ECO:0007669"/>
    <property type="project" value="InterPro"/>
</dbReference>
<keyword evidence="6" id="KW-1185">Reference proteome</keyword>
<keyword evidence="3" id="KW-0464">Manganese</keyword>
<dbReference type="GO" id="GO:0006071">
    <property type="term" value="P:glycerol metabolic process"/>
    <property type="evidence" value="ECO:0007669"/>
    <property type="project" value="InterPro"/>
</dbReference>
<reference evidence="5 6" key="1">
    <citation type="submission" date="2015-04" db="EMBL/GenBank/DDBJ databases">
        <title>Lasius niger genome sequencing.</title>
        <authorList>
            <person name="Konorov E.A."/>
            <person name="Nikitin M.A."/>
            <person name="Kirill M.V."/>
            <person name="Chang P."/>
        </authorList>
    </citation>
    <scope>NUCLEOTIDE SEQUENCE [LARGE SCALE GENOMIC DNA]</scope>
    <source>
        <tissue evidence="5">Whole</tissue>
    </source>
</reference>
<dbReference type="Proteomes" id="UP000036403">
    <property type="component" value="Unassembled WGS sequence"/>
</dbReference>
<evidence type="ECO:0000256" key="2">
    <source>
        <dbReference type="ARBA" id="ARBA00022801"/>
    </source>
</evidence>
<comment type="caution">
    <text evidence="5">The sequence shown here is derived from an EMBL/GenBank/DDBJ whole genome shotgun (WGS) entry which is preliminary data.</text>
</comment>
<dbReference type="EMBL" id="LBMM01001952">
    <property type="protein sequence ID" value="KMQ95486.1"/>
    <property type="molecule type" value="Genomic_DNA"/>
</dbReference>
<evidence type="ECO:0000256" key="3">
    <source>
        <dbReference type="ARBA" id="ARBA00023211"/>
    </source>
</evidence>
<name>A0A0J7KYR2_LASNI</name>
<evidence type="ECO:0000256" key="1">
    <source>
        <dbReference type="ARBA" id="ARBA00022723"/>
    </source>
</evidence>
<accession>A0A0J7KYR2</accession>
<keyword evidence="1" id="KW-0479">Metal-binding</keyword>
<dbReference type="Gene3D" id="3.40.190.90">
    <property type="match status" value="1"/>
</dbReference>
<dbReference type="PaxDb" id="67767-A0A0J7KYR2"/>
<dbReference type="SUPFAM" id="SSF56655">
    <property type="entry name" value="Carbohydrate phosphatase"/>
    <property type="match status" value="1"/>
</dbReference>
<dbReference type="PANTHER" id="PTHR30447:SF0">
    <property type="entry name" value="FRUCTOSE-1,6-BISPHOSPHATASE 1 CLASS 2-RELATED"/>
    <property type="match status" value="1"/>
</dbReference>
<evidence type="ECO:0000313" key="5">
    <source>
        <dbReference type="EMBL" id="KMQ95486.1"/>
    </source>
</evidence>
<dbReference type="STRING" id="67767.A0A0J7KYR2"/>
<sequence length="197" mass="21217">MAAIAAYKYIGSKDKNAVDKAAVQALETILRFAPIKTKIVIGEGELDQAPMLYVGQELGQGQDFTFELAVDPIEGTYPAAYNIAGSIAVLAAAKPKTMIYLPEMYMEKLFVSQELANVIDLKKDKPRNQAAINILRQYGIIVRLIGDGDVLAAIDVVNQEADFVYGIGGAPEGVLMAALAISSCANMQARLISYQDI</sequence>
<dbReference type="AlphaFoldDB" id="A0A0J7KYR2"/>
<dbReference type="GO" id="GO:0005829">
    <property type="term" value="C:cytosol"/>
    <property type="evidence" value="ECO:0007669"/>
    <property type="project" value="TreeGrafter"/>
</dbReference>
<dbReference type="Pfam" id="PF03320">
    <property type="entry name" value="FBPase_glpX"/>
    <property type="match status" value="2"/>
</dbReference>
<dbReference type="InterPro" id="IPR004464">
    <property type="entry name" value="FBPase_class-2/SBPase"/>
</dbReference>
<keyword evidence="2" id="KW-0378">Hydrolase</keyword>
<gene>
    <name evidence="5" type="ORF">RF55_4293</name>
</gene>
<protein>
    <submittedName>
        <fullName evidence="5">Fructose-bisphosphatase ii</fullName>
    </submittedName>
</protein>
<dbReference type="Gene3D" id="3.30.540.10">
    <property type="entry name" value="Fructose-1,6-Bisphosphatase, subunit A, domain 1"/>
    <property type="match status" value="1"/>
</dbReference>
<keyword evidence="4" id="KW-0119">Carbohydrate metabolism</keyword>
<dbReference type="GO" id="GO:0006094">
    <property type="term" value="P:gluconeogenesis"/>
    <property type="evidence" value="ECO:0007669"/>
    <property type="project" value="InterPro"/>
</dbReference>
<dbReference type="GO" id="GO:0046872">
    <property type="term" value="F:metal ion binding"/>
    <property type="evidence" value="ECO:0007669"/>
    <property type="project" value="UniProtKB-KW"/>
</dbReference>
<evidence type="ECO:0000256" key="4">
    <source>
        <dbReference type="ARBA" id="ARBA00023277"/>
    </source>
</evidence>
<dbReference type="PANTHER" id="PTHR30447">
    <property type="entry name" value="FRUCTOSE-1,6-BISPHOSPHATASE CLASS 2"/>
    <property type="match status" value="1"/>
</dbReference>
<organism evidence="5 6">
    <name type="scientific">Lasius niger</name>
    <name type="common">Black garden ant</name>
    <dbReference type="NCBI Taxonomy" id="67767"/>
    <lineage>
        <taxon>Eukaryota</taxon>
        <taxon>Metazoa</taxon>
        <taxon>Ecdysozoa</taxon>
        <taxon>Arthropoda</taxon>
        <taxon>Hexapoda</taxon>
        <taxon>Insecta</taxon>
        <taxon>Pterygota</taxon>
        <taxon>Neoptera</taxon>
        <taxon>Endopterygota</taxon>
        <taxon>Hymenoptera</taxon>
        <taxon>Apocrita</taxon>
        <taxon>Aculeata</taxon>
        <taxon>Formicoidea</taxon>
        <taxon>Formicidae</taxon>
        <taxon>Formicinae</taxon>
        <taxon>Lasius</taxon>
        <taxon>Lasius</taxon>
    </lineage>
</organism>
<dbReference type="GO" id="GO:0030388">
    <property type="term" value="P:fructose 1,6-bisphosphate metabolic process"/>
    <property type="evidence" value="ECO:0007669"/>
    <property type="project" value="TreeGrafter"/>
</dbReference>
<dbReference type="OrthoDB" id="5417715at2759"/>
<evidence type="ECO:0000313" key="6">
    <source>
        <dbReference type="Proteomes" id="UP000036403"/>
    </source>
</evidence>
<proteinExistence type="predicted"/>